<dbReference type="Pfam" id="PF00067">
    <property type="entry name" value="p450"/>
    <property type="match status" value="1"/>
</dbReference>
<evidence type="ECO:0000256" key="9">
    <source>
        <dbReference type="ARBA" id="ARBA00023136"/>
    </source>
</evidence>
<name>A0ABU6WRC0_9FABA</name>
<comment type="cofactor">
    <cofactor evidence="1">
        <name>heme</name>
        <dbReference type="ChEBI" id="CHEBI:30413"/>
    </cofactor>
</comment>
<reference evidence="11 12" key="1">
    <citation type="journal article" date="2023" name="Plants (Basel)">
        <title>Bridging the Gap: Combining Genomics and Transcriptomics Approaches to Understand Stylosanthes scabra, an Orphan Legume from the Brazilian Caatinga.</title>
        <authorList>
            <person name="Ferreira-Neto J.R.C."/>
            <person name="da Silva M.D."/>
            <person name="Binneck E."/>
            <person name="de Melo N.F."/>
            <person name="da Silva R.H."/>
            <person name="de Melo A.L.T.M."/>
            <person name="Pandolfi V."/>
            <person name="Bustamante F.O."/>
            <person name="Brasileiro-Vidal A.C."/>
            <person name="Benko-Iseppon A.M."/>
        </authorList>
    </citation>
    <scope>NUCLEOTIDE SEQUENCE [LARGE SCALE GENOMIC DNA]</scope>
    <source>
        <tissue evidence="11">Leaves</tissue>
    </source>
</reference>
<keyword evidence="10" id="KW-1133">Transmembrane helix</keyword>
<dbReference type="InterPro" id="IPR036396">
    <property type="entry name" value="Cyt_P450_sf"/>
</dbReference>
<evidence type="ECO:0000313" key="11">
    <source>
        <dbReference type="EMBL" id="MED6187859.1"/>
    </source>
</evidence>
<sequence length="417" mass="46906">MQMLLQILSIPTAAILLVILTFIIFLSPLLLNLAEKLQQNKWGSKKLPPGPKPLPIIGNLHMLFGKHPNRSLEALATKYGPIMSLKLGQVPAVVVSSSEVAQLFLKTHDIVFANRPKLQLAEIIPYARKGFIFTDYGDYWRHVRKLCAMQFLSASKIEMFGPLRNKELGVLVNTLKKASNSGDVVDLSELIDEVVANIADTMILGGSKDDKFDTTGIIFEAMHSAGAFNLGDYFPILGLFDLQGLQRTTKKAFQLADEVMEKIINDHQQPSSAKSPNHNKDLIDILLSHMNQSMEDSHDHHEQRLIGRTNIKAIAMDMTAAAYDTSKSTFEWGMSELLKNPTTMKKLQKEIEDLVGINRQVEEEDLDKLPYLDMVVKEILRLHPPVPFLLPHESSEDVTINGYFIEKNTRILVNVWQ</sequence>
<comment type="subcellular location">
    <subcellularLocation>
        <location evidence="2">Membrane</location>
    </subcellularLocation>
</comment>
<dbReference type="Proteomes" id="UP001341840">
    <property type="component" value="Unassembled WGS sequence"/>
</dbReference>
<proteinExistence type="inferred from homology"/>
<gene>
    <name evidence="11" type="ORF">PIB30_080490</name>
</gene>
<evidence type="ECO:0000256" key="10">
    <source>
        <dbReference type="SAM" id="Phobius"/>
    </source>
</evidence>
<feature type="transmembrane region" description="Helical" evidence="10">
    <location>
        <begin position="7"/>
        <end position="31"/>
    </location>
</feature>
<evidence type="ECO:0000313" key="12">
    <source>
        <dbReference type="Proteomes" id="UP001341840"/>
    </source>
</evidence>
<organism evidence="11 12">
    <name type="scientific">Stylosanthes scabra</name>
    <dbReference type="NCBI Taxonomy" id="79078"/>
    <lineage>
        <taxon>Eukaryota</taxon>
        <taxon>Viridiplantae</taxon>
        <taxon>Streptophyta</taxon>
        <taxon>Embryophyta</taxon>
        <taxon>Tracheophyta</taxon>
        <taxon>Spermatophyta</taxon>
        <taxon>Magnoliopsida</taxon>
        <taxon>eudicotyledons</taxon>
        <taxon>Gunneridae</taxon>
        <taxon>Pentapetalae</taxon>
        <taxon>rosids</taxon>
        <taxon>fabids</taxon>
        <taxon>Fabales</taxon>
        <taxon>Fabaceae</taxon>
        <taxon>Papilionoideae</taxon>
        <taxon>50 kb inversion clade</taxon>
        <taxon>dalbergioids sensu lato</taxon>
        <taxon>Dalbergieae</taxon>
        <taxon>Pterocarpus clade</taxon>
        <taxon>Stylosanthes</taxon>
    </lineage>
</organism>
<keyword evidence="7" id="KW-0408">Iron</keyword>
<evidence type="ECO:0000256" key="3">
    <source>
        <dbReference type="ARBA" id="ARBA00010617"/>
    </source>
</evidence>
<dbReference type="EMBL" id="JASCZI010182416">
    <property type="protein sequence ID" value="MED6187859.1"/>
    <property type="molecule type" value="Genomic_DNA"/>
</dbReference>
<evidence type="ECO:0000256" key="4">
    <source>
        <dbReference type="ARBA" id="ARBA00022617"/>
    </source>
</evidence>
<dbReference type="PANTHER" id="PTHR47943:SF9">
    <property type="entry name" value="CYTOCHROME P450"/>
    <property type="match status" value="1"/>
</dbReference>
<evidence type="ECO:0000256" key="8">
    <source>
        <dbReference type="ARBA" id="ARBA00023033"/>
    </source>
</evidence>
<comment type="caution">
    <text evidence="11">The sequence shown here is derived from an EMBL/GenBank/DDBJ whole genome shotgun (WGS) entry which is preliminary data.</text>
</comment>
<keyword evidence="6" id="KW-0560">Oxidoreductase</keyword>
<keyword evidence="8" id="KW-0503">Monooxygenase</keyword>
<evidence type="ECO:0000256" key="5">
    <source>
        <dbReference type="ARBA" id="ARBA00022723"/>
    </source>
</evidence>
<evidence type="ECO:0000256" key="6">
    <source>
        <dbReference type="ARBA" id="ARBA00023002"/>
    </source>
</evidence>
<evidence type="ECO:0000256" key="2">
    <source>
        <dbReference type="ARBA" id="ARBA00004370"/>
    </source>
</evidence>
<comment type="similarity">
    <text evidence="3">Belongs to the cytochrome P450 family.</text>
</comment>
<keyword evidence="12" id="KW-1185">Reference proteome</keyword>
<dbReference type="PRINTS" id="PR00463">
    <property type="entry name" value="EP450I"/>
</dbReference>
<accession>A0ABU6WRC0</accession>
<dbReference type="Gene3D" id="1.10.630.10">
    <property type="entry name" value="Cytochrome P450"/>
    <property type="match status" value="1"/>
</dbReference>
<keyword evidence="5" id="KW-0479">Metal-binding</keyword>
<evidence type="ECO:0000256" key="1">
    <source>
        <dbReference type="ARBA" id="ARBA00001971"/>
    </source>
</evidence>
<dbReference type="InterPro" id="IPR001128">
    <property type="entry name" value="Cyt_P450"/>
</dbReference>
<keyword evidence="10" id="KW-0812">Transmembrane</keyword>
<keyword evidence="9 10" id="KW-0472">Membrane</keyword>
<dbReference type="PANTHER" id="PTHR47943">
    <property type="entry name" value="CYTOCHROME P450 93A3-LIKE"/>
    <property type="match status" value="1"/>
</dbReference>
<keyword evidence="4" id="KW-0349">Heme</keyword>
<evidence type="ECO:0008006" key="13">
    <source>
        <dbReference type="Google" id="ProtNLM"/>
    </source>
</evidence>
<protein>
    <recommendedName>
        <fullName evidence="13">Cytochrome P450</fullName>
    </recommendedName>
</protein>
<evidence type="ECO:0000256" key="7">
    <source>
        <dbReference type="ARBA" id="ARBA00023004"/>
    </source>
</evidence>
<dbReference type="SUPFAM" id="SSF48264">
    <property type="entry name" value="Cytochrome P450"/>
    <property type="match status" value="1"/>
</dbReference>
<dbReference type="InterPro" id="IPR002401">
    <property type="entry name" value="Cyt_P450_E_grp-I"/>
</dbReference>